<evidence type="ECO:0000256" key="2">
    <source>
        <dbReference type="SAM" id="MobiDB-lite"/>
    </source>
</evidence>
<dbReference type="KEGG" id="pwn:QNH46_06440"/>
<dbReference type="AlphaFoldDB" id="A0AA95ICE1"/>
<feature type="coiled-coil region" evidence="1">
    <location>
        <begin position="591"/>
        <end position="618"/>
    </location>
</feature>
<evidence type="ECO:0000256" key="1">
    <source>
        <dbReference type="SAM" id="Coils"/>
    </source>
</evidence>
<dbReference type="EMBL" id="CP126084">
    <property type="protein sequence ID" value="WHX50300.1"/>
    <property type="molecule type" value="Genomic_DNA"/>
</dbReference>
<feature type="region of interest" description="Disordered" evidence="2">
    <location>
        <begin position="1"/>
        <end position="26"/>
    </location>
</feature>
<proteinExistence type="predicted"/>
<sequence length="623" mass="69077">MDKEQSKDTATWFPQPTYFTGGEGKGYGAMPERGEVLYLHFPGSNEEINYVISSDGSDYDSIAKRIQASTQNPEPPESKKKPNNRAAAVPKKNRNPGQAINEDTIYRSKQWFSPGNKSLLLDDHQVKLHATDGASQITLLDGTGIIVSSTGSMELTAKNLRVNPDFVGEQGSIPAEGVNVMLTAGKNVILLCEGSSMMMDEQDGSIHMLSETVRLESPENPMDIQVMSGDEVEALLAEYEQMRLGYQPVFLSDGTLVSSDNNDVLYNYFIKYVYKPDDQGTSPEKMFKAWRLEYYGKNSNEKKREYYGKSAEFVVKGNYADEVTGLGVGTSILLGVTGVDLLADGRDLVHNFTHWEWSWGHIGEVGLNSLGLVPVIGAVKNLKYSDDVLALAKQAGNADDFIKGLNKMGALVDEAGNKFALRKLADGSYELINESGKVVKKIDGLPSAINELGVKIGKGNGEVGTPPRYGDRQISQEEYDILRDQTPTRELRDKVNEGHDKKVITQDEVLPGKTFKGALEADHVVSMDRITRMDGFGKLTDAQKLEVLNNPENFIALSKSANTSKQSKSFEEWTHYKKGKPGEIEVNPEFREKMIVKEKELERKLQKQIDEFNELNSKNKGDD</sequence>
<reference evidence="3" key="1">
    <citation type="submission" date="2023-05" db="EMBL/GenBank/DDBJ databases">
        <title>Comparative genomics of Bacillaceae isolates and their secondary metabolite potential.</title>
        <authorList>
            <person name="Song L."/>
            <person name="Nielsen L.J."/>
            <person name="Mohite O."/>
            <person name="Xu X."/>
            <person name="Weber T."/>
            <person name="Kovacs A.T."/>
        </authorList>
    </citation>
    <scope>NUCLEOTIDE SEQUENCE</scope>
    <source>
        <strain evidence="3">B2_4</strain>
    </source>
</reference>
<dbReference type="Proteomes" id="UP001177943">
    <property type="component" value="Chromosome"/>
</dbReference>
<organism evidence="3 4">
    <name type="scientific">Paenibacillus woosongensis</name>
    <dbReference type="NCBI Taxonomy" id="307580"/>
    <lineage>
        <taxon>Bacteria</taxon>
        <taxon>Bacillati</taxon>
        <taxon>Bacillota</taxon>
        <taxon>Bacilli</taxon>
        <taxon>Bacillales</taxon>
        <taxon>Paenibacillaceae</taxon>
        <taxon>Paenibacillus</taxon>
    </lineage>
</organism>
<protein>
    <submittedName>
        <fullName evidence="3">Uncharacterized protein</fullName>
    </submittedName>
</protein>
<accession>A0AA95ICE1</accession>
<evidence type="ECO:0000313" key="4">
    <source>
        <dbReference type="Proteomes" id="UP001177943"/>
    </source>
</evidence>
<gene>
    <name evidence="3" type="ORF">QNH46_06440</name>
</gene>
<dbReference type="RefSeq" id="WP_283927382.1">
    <property type="nucleotide sequence ID" value="NZ_CP126084.1"/>
</dbReference>
<dbReference type="CDD" id="cd20744">
    <property type="entry name" value="FIX_AHH_RhsA-like"/>
    <property type="match status" value="1"/>
</dbReference>
<keyword evidence="1" id="KW-0175">Coiled coil</keyword>
<name>A0AA95ICE1_9BACL</name>
<feature type="region of interest" description="Disordered" evidence="2">
    <location>
        <begin position="68"/>
        <end position="102"/>
    </location>
</feature>
<evidence type="ECO:0000313" key="3">
    <source>
        <dbReference type="EMBL" id="WHX50300.1"/>
    </source>
</evidence>
<feature type="compositionally biased region" description="Polar residues" evidence="2">
    <location>
        <begin position="8"/>
        <end position="18"/>
    </location>
</feature>